<evidence type="ECO:0000313" key="3">
    <source>
        <dbReference type="Proteomes" id="UP000534186"/>
    </source>
</evidence>
<dbReference type="EMBL" id="JACCCV010000001">
    <property type="protein sequence ID" value="NYF50201.1"/>
    <property type="molecule type" value="Genomic_DNA"/>
</dbReference>
<feature type="transmembrane region" description="Helical" evidence="1">
    <location>
        <begin position="163"/>
        <end position="186"/>
    </location>
</feature>
<keyword evidence="2" id="KW-0378">Hydrolase</keyword>
<evidence type="ECO:0000313" key="2">
    <source>
        <dbReference type="EMBL" id="NYF50201.1"/>
    </source>
</evidence>
<sequence length="364" mass="39644">MKDLIDKLVGALPFFGRRLVALLPAPKSAVLALDLESDSALEEAFTFVAVCFGIAFLAQIPFFFGKENREVLFGILAVQSALAFALNVVLAVVVWKVVGGRLAWKKVVAATCYFSGVSTLLFLFFSLVGAGAFKVLDGVGYQQVMSGNATDAAALSASSGFRIFLIFLGLGFVATYVWIFCVWGAYRELMQVSKGRSTVALILFVLLSPVLFLVQMAMSATLAQSGGPALPDDLLGQWQLVQQSDSEGVHSARSVLYTFSPPRWKMMRAGEYFLTDIHGSSNGKCLITTMKQEFGQVSVQGSTMDLMPARRTETKKDQCAGVTVEAATDLSKTEYHYKIDQEPSGWTLCLNDRFGQTCLTPKKH</sequence>
<protein>
    <submittedName>
        <fullName evidence="2">Membrane protein implicated in regulation of membrane protease activity</fullName>
    </submittedName>
</protein>
<keyword evidence="2" id="KW-0645">Protease</keyword>
<keyword evidence="1" id="KW-0812">Transmembrane</keyword>
<dbReference type="Proteomes" id="UP000534186">
    <property type="component" value="Unassembled WGS sequence"/>
</dbReference>
<feature type="transmembrane region" description="Helical" evidence="1">
    <location>
        <begin position="107"/>
        <end position="133"/>
    </location>
</feature>
<dbReference type="AlphaFoldDB" id="A0A7Y9T1M9"/>
<accession>A0A7Y9T1M9</accession>
<feature type="transmembrane region" description="Helical" evidence="1">
    <location>
        <begin position="198"/>
        <end position="218"/>
    </location>
</feature>
<gene>
    <name evidence="2" type="ORF">HDF12_000566</name>
</gene>
<feature type="transmembrane region" description="Helical" evidence="1">
    <location>
        <begin position="44"/>
        <end position="65"/>
    </location>
</feature>
<dbReference type="GO" id="GO:0008233">
    <property type="term" value="F:peptidase activity"/>
    <property type="evidence" value="ECO:0007669"/>
    <property type="project" value="UniProtKB-KW"/>
</dbReference>
<keyword evidence="1" id="KW-1133">Transmembrane helix</keyword>
<keyword evidence="1" id="KW-0472">Membrane</keyword>
<comment type="caution">
    <text evidence="2">The sequence shown here is derived from an EMBL/GenBank/DDBJ whole genome shotgun (WGS) entry which is preliminary data.</text>
</comment>
<evidence type="ECO:0000256" key="1">
    <source>
        <dbReference type="SAM" id="Phobius"/>
    </source>
</evidence>
<reference evidence="2 3" key="1">
    <citation type="submission" date="2020-07" db="EMBL/GenBank/DDBJ databases">
        <title>Genomic Encyclopedia of Type Strains, Phase IV (KMG-V): Genome sequencing to study the core and pangenomes of soil and plant-associated prokaryotes.</title>
        <authorList>
            <person name="Whitman W."/>
        </authorList>
    </citation>
    <scope>NUCLEOTIDE SEQUENCE [LARGE SCALE GENOMIC DNA]</scope>
    <source>
        <strain evidence="2 3">M8UP30</strain>
    </source>
</reference>
<dbReference type="GO" id="GO:0006508">
    <property type="term" value="P:proteolysis"/>
    <property type="evidence" value="ECO:0007669"/>
    <property type="project" value="UniProtKB-KW"/>
</dbReference>
<name>A0A7Y9T1M9_9BACT</name>
<organism evidence="2 3">
    <name type="scientific">Tunturiibacter lichenicola</name>
    <dbReference type="NCBI Taxonomy" id="2051959"/>
    <lineage>
        <taxon>Bacteria</taxon>
        <taxon>Pseudomonadati</taxon>
        <taxon>Acidobacteriota</taxon>
        <taxon>Terriglobia</taxon>
        <taxon>Terriglobales</taxon>
        <taxon>Acidobacteriaceae</taxon>
        <taxon>Tunturiibacter</taxon>
    </lineage>
</organism>
<feature type="transmembrane region" description="Helical" evidence="1">
    <location>
        <begin position="71"/>
        <end position="95"/>
    </location>
</feature>
<proteinExistence type="predicted"/>